<feature type="compositionally biased region" description="Polar residues" evidence="2">
    <location>
        <begin position="164"/>
        <end position="180"/>
    </location>
</feature>
<accession>A0AAQ3KS23</accession>
<dbReference type="InterPro" id="IPR036875">
    <property type="entry name" value="Znf_CCHC_sf"/>
</dbReference>
<dbReference type="InterPro" id="IPR001878">
    <property type="entry name" value="Znf_CCHC"/>
</dbReference>
<protein>
    <recommendedName>
        <fullName evidence="3">CCHC-type domain-containing protein</fullName>
    </recommendedName>
</protein>
<reference evidence="4 5" key="1">
    <citation type="submission" date="2023-10" db="EMBL/GenBank/DDBJ databases">
        <title>Chromosome-scale genome assembly provides insights into flower coloration mechanisms of Canna indica.</title>
        <authorList>
            <person name="Li C."/>
        </authorList>
    </citation>
    <scope>NUCLEOTIDE SEQUENCE [LARGE SCALE GENOMIC DNA]</scope>
    <source>
        <tissue evidence="4">Flower</tissue>
    </source>
</reference>
<keyword evidence="1" id="KW-0862">Zinc</keyword>
<dbReference type="SUPFAM" id="SSF57756">
    <property type="entry name" value="Retrovirus zinc finger-like domains"/>
    <property type="match status" value="1"/>
</dbReference>
<feature type="region of interest" description="Disordered" evidence="2">
    <location>
        <begin position="155"/>
        <end position="186"/>
    </location>
</feature>
<keyword evidence="1" id="KW-0863">Zinc-finger</keyword>
<dbReference type="GO" id="GO:0003676">
    <property type="term" value="F:nucleic acid binding"/>
    <property type="evidence" value="ECO:0007669"/>
    <property type="project" value="InterPro"/>
</dbReference>
<dbReference type="EMBL" id="CP136896">
    <property type="protein sequence ID" value="WOL13938.1"/>
    <property type="molecule type" value="Genomic_DNA"/>
</dbReference>
<evidence type="ECO:0000256" key="2">
    <source>
        <dbReference type="SAM" id="MobiDB-lite"/>
    </source>
</evidence>
<dbReference type="SMART" id="SM00343">
    <property type="entry name" value="ZnF_C2HC"/>
    <property type="match status" value="1"/>
</dbReference>
<dbReference type="PROSITE" id="PS50158">
    <property type="entry name" value="ZF_CCHC"/>
    <property type="match status" value="1"/>
</dbReference>
<dbReference type="Pfam" id="PF00098">
    <property type="entry name" value="zf-CCHC"/>
    <property type="match status" value="1"/>
</dbReference>
<feature type="domain" description="CCHC-type" evidence="3">
    <location>
        <begin position="134"/>
        <end position="149"/>
    </location>
</feature>
<feature type="compositionally biased region" description="Polar residues" evidence="2">
    <location>
        <begin position="19"/>
        <end position="28"/>
    </location>
</feature>
<dbReference type="GO" id="GO:0008270">
    <property type="term" value="F:zinc ion binding"/>
    <property type="evidence" value="ECO:0007669"/>
    <property type="project" value="UniProtKB-KW"/>
</dbReference>
<evidence type="ECO:0000313" key="5">
    <source>
        <dbReference type="Proteomes" id="UP001327560"/>
    </source>
</evidence>
<dbReference type="AlphaFoldDB" id="A0AAQ3KS23"/>
<gene>
    <name evidence="4" type="ORF">Cni_G22718</name>
</gene>
<dbReference type="Gene3D" id="4.10.60.10">
    <property type="entry name" value="Zinc finger, CCHC-type"/>
    <property type="match status" value="1"/>
</dbReference>
<evidence type="ECO:0000256" key="1">
    <source>
        <dbReference type="PROSITE-ProRule" id="PRU00047"/>
    </source>
</evidence>
<proteinExistence type="predicted"/>
<evidence type="ECO:0000313" key="4">
    <source>
        <dbReference type="EMBL" id="WOL13938.1"/>
    </source>
</evidence>
<evidence type="ECO:0000259" key="3">
    <source>
        <dbReference type="PROSITE" id="PS50158"/>
    </source>
</evidence>
<feature type="region of interest" description="Disordered" evidence="2">
    <location>
        <begin position="1"/>
        <end position="40"/>
    </location>
</feature>
<dbReference type="Proteomes" id="UP001327560">
    <property type="component" value="Chromosome 7"/>
</dbReference>
<sequence length="186" mass="20400">MPSDPSRFGKAKGKPSSIVEDQTLAQSSDHGKAGPSKLKTTKPRSWIALFKGATQHPSEEQNKLVESQIKAIQENSMDEVVIEDELMEAARSNWINCLYASKIGQPIKFDEITIKELRAKYARPVAFENIHKLCYSCGRMGHQAKNCSEASISKVQNESKESNGKNAVMTSVANSKQNGIDGSFGP</sequence>
<organism evidence="4 5">
    <name type="scientific">Canna indica</name>
    <name type="common">Indian-shot</name>
    <dbReference type="NCBI Taxonomy" id="4628"/>
    <lineage>
        <taxon>Eukaryota</taxon>
        <taxon>Viridiplantae</taxon>
        <taxon>Streptophyta</taxon>
        <taxon>Embryophyta</taxon>
        <taxon>Tracheophyta</taxon>
        <taxon>Spermatophyta</taxon>
        <taxon>Magnoliopsida</taxon>
        <taxon>Liliopsida</taxon>
        <taxon>Zingiberales</taxon>
        <taxon>Cannaceae</taxon>
        <taxon>Canna</taxon>
    </lineage>
</organism>
<keyword evidence="1" id="KW-0479">Metal-binding</keyword>
<keyword evidence="5" id="KW-1185">Reference proteome</keyword>
<name>A0AAQ3KS23_9LILI</name>